<proteinExistence type="predicted"/>
<name>A0AC60PCD3_IXOPE</name>
<evidence type="ECO:0000313" key="2">
    <source>
        <dbReference type="Proteomes" id="UP000805193"/>
    </source>
</evidence>
<protein>
    <submittedName>
        <fullName evidence="1">Uncharacterized protein</fullName>
    </submittedName>
</protein>
<evidence type="ECO:0000313" key="1">
    <source>
        <dbReference type="EMBL" id="KAG0417405.1"/>
    </source>
</evidence>
<comment type="caution">
    <text evidence="1">The sequence shown here is derived from an EMBL/GenBank/DDBJ whole genome shotgun (WGS) entry which is preliminary data.</text>
</comment>
<accession>A0AC60PCD3</accession>
<sequence>MAGTPCLIFLQDGDKGNPDSTASRAQEWLHAILPERTSRHTKSWCALLKKKLTADLDEDVGAHDHDDDAEPRLPHGGPVGPPTELARTHSTGCPRPLHENIREPRRRGALAVASRDDDAGVVLPASRCRRTSRRRHAATAWLALDARPTDSALAAETAPKFLPSPPTTPPAAALALSASR</sequence>
<reference evidence="1 2" key="1">
    <citation type="journal article" date="2020" name="Cell">
        <title>Large-Scale Comparative Analyses of Tick Genomes Elucidate Their Genetic Diversity and Vector Capacities.</title>
        <authorList>
            <consortium name="Tick Genome and Microbiome Consortium (TIGMIC)"/>
            <person name="Jia N."/>
            <person name="Wang J."/>
            <person name="Shi W."/>
            <person name="Du L."/>
            <person name="Sun Y."/>
            <person name="Zhan W."/>
            <person name="Jiang J.F."/>
            <person name="Wang Q."/>
            <person name="Zhang B."/>
            <person name="Ji P."/>
            <person name="Bell-Sakyi L."/>
            <person name="Cui X.M."/>
            <person name="Yuan T.T."/>
            <person name="Jiang B.G."/>
            <person name="Yang W.F."/>
            <person name="Lam T.T."/>
            <person name="Chang Q.C."/>
            <person name="Ding S.J."/>
            <person name="Wang X.J."/>
            <person name="Zhu J.G."/>
            <person name="Ruan X.D."/>
            <person name="Zhao L."/>
            <person name="Wei J.T."/>
            <person name="Ye R.Z."/>
            <person name="Que T.C."/>
            <person name="Du C.H."/>
            <person name="Zhou Y.H."/>
            <person name="Cheng J.X."/>
            <person name="Dai P.F."/>
            <person name="Guo W.B."/>
            <person name="Han X.H."/>
            <person name="Huang E.J."/>
            <person name="Li L.F."/>
            <person name="Wei W."/>
            <person name="Gao Y.C."/>
            <person name="Liu J.Z."/>
            <person name="Shao H.Z."/>
            <person name="Wang X."/>
            <person name="Wang C.C."/>
            <person name="Yang T.C."/>
            <person name="Huo Q.B."/>
            <person name="Li W."/>
            <person name="Chen H.Y."/>
            <person name="Chen S.E."/>
            <person name="Zhou L.G."/>
            <person name="Ni X.B."/>
            <person name="Tian J.H."/>
            <person name="Sheng Y."/>
            <person name="Liu T."/>
            <person name="Pan Y.S."/>
            <person name="Xia L.Y."/>
            <person name="Li J."/>
            <person name="Zhao F."/>
            <person name="Cao W.C."/>
        </authorList>
    </citation>
    <scope>NUCLEOTIDE SEQUENCE [LARGE SCALE GENOMIC DNA]</scope>
    <source>
        <strain evidence="1">Iper-2018</strain>
    </source>
</reference>
<organism evidence="1 2">
    <name type="scientific">Ixodes persulcatus</name>
    <name type="common">Taiga tick</name>
    <dbReference type="NCBI Taxonomy" id="34615"/>
    <lineage>
        <taxon>Eukaryota</taxon>
        <taxon>Metazoa</taxon>
        <taxon>Ecdysozoa</taxon>
        <taxon>Arthropoda</taxon>
        <taxon>Chelicerata</taxon>
        <taxon>Arachnida</taxon>
        <taxon>Acari</taxon>
        <taxon>Parasitiformes</taxon>
        <taxon>Ixodida</taxon>
        <taxon>Ixodoidea</taxon>
        <taxon>Ixodidae</taxon>
        <taxon>Ixodinae</taxon>
        <taxon>Ixodes</taxon>
    </lineage>
</organism>
<dbReference type="Proteomes" id="UP000805193">
    <property type="component" value="Unassembled WGS sequence"/>
</dbReference>
<gene>
    <name evidence="1" type="ORF">HPB47_005647</name>
</gene>
<keyword evidence="2" id="KW-1185">Reference proteome</keyword>
<dbReference type="EMBL" id="JABSTQ010010847">
    <property type="protein sequence ID" value="KAG0417405.1"/>
    <property type="molecule type" value="Genomic_DNA"/>
</dbReference>